<protein>
    <submittedName>
        <fullName evidence="3">NADPH-dependent F420 reductase</fullName>
    </submittedName>
</protein>
<dbReference type="Gene3D" id="3.40.50.720">
    <property type="entry name" value="NAD(P)-binding Rossmann-like Domain"/>
    <property type="match status" value="1"/>
</dbReference>
<dbReference type="InterPro" id="IPR051267">
    <property type="entry name" value="STEAP_metalloreductase"/>
</dbReference>
<dbReference type="Pfam" id="PF03807">
    <property type="entry name" value="F420_oxidored"/>
    <property type="match status" value="1"/>
</dbReference>
<dbReference type="InterPro" id="IPR036291">
    <property type="entry name" value="NAD(P)-bd_dom_sf"/>
</dbReference>
<evidence type="ECO:0000313" key="4">
    <source>
        <dbReference type="Proteomes" id="UP001519295"/>
    </source>
</evidence>
<dbReference type="RefSeq" id="WP_210025066.1">
    <property type="nucleotide sequence ID" value="NZ_JAGINU010000001.1"/>
</dbReference>
<dbReference type="InterPro" id="IPR028939">
    <property type="entry name" value="P5C_Rdtase_cat_N"/>
</dbReference>
<proteinExistence type="predicted"/>
<evidence type="ECO:0000259" key="2">
    <source>
        <dbReference type="Pfam" id="PF03807"/>
    </source>
</evidence>
<keyword evidence="1" id="KW-0560">Oxidoreductase</keyword>
<feature type="domain" description="Pyrroline-5-carboxylate reductase catalytic N-terminal" evidence="2">
    <location>
        <begin position="3"/>
        <end position="97"/>
    </location>
</feature>
<dbReference type="PANTHER" id="PTHR14239">
    <property type="entry name" value="DUDULIN-RELATED"/>
    <property type="match status" value="1"/>
</dbReference>
<name>A0ABS4VMG1_9PSEU</name>
<organism evidence="3 4">
    <name type="scientific">Pseudonocardia parietis</name>
    <dbReference type="NCBI Taxonomy" id="570936"/>
    <lineage>
        <taxon>Bacteria</taxon>
        <taxon>Bacillati</taxon>
        <taxon>Actinomycetota</taxon>
        <taxon>Actinomycetes</taxon>
        <taxon>Pseudonocardiales</taxon>
        <taxon>Pseudonocardiaceae</taxon>
        <taxon>Pseudonocardia</taxon>
    </lineage>
</organism>
<comment type="caution">
    <text evidence="3">The sequence shown here is derived from an EMBL/GenBank/DDBJ whole genome shotgun (WGS) entry which is preliminary data.</text>
</comment>
<gene>
    <name evidence="3" type="ORF">JOF36_000810</name>
</gene>
<dbReference type="SUPFAM" id="SSF51735">
    <property type="entry name" value="NAD(P)-binding Rossmann-fold domains"/>
    <property type="match status" value="1"/>
</dbReference>
<reference evidence="3 4" key="1">
    <citation type="submission" date="2021-03" db="EMBL/GenBank/DDBJ databases">
        <title>Sequencing the genomes of 1000 actinobacteria strains.</title>
        <authorList>
            <person name="Klenk H.-P."/>
        </authorList>
    </citation>
    <scope>NUCLEOTIDE SEQUENCE [LARGE SCALE GENOMIC DNA]</scope>
    <source>
        <strain evidence="3 4">DSM 45256</strain>
    </source>
</reference>
<dbReference type="EMBL" id="JAGINU010000001">
    <property type="protein sequence ID" value="MBP2365114.1"/>
    <property type="molecule type" value="Genomic_DNA"/>
</dbReference>
<dbReference type="PANTHER" id="PTHR14239:SF10">
    <property type="entry name" value="REDUCTASE"/>
    <property type="match status" value="1"/>
</dbReference>
<sequence length="231" mass="23994">MSIAVIGAGNMGRAIACRLVTGGHDVLLADEDTAKAESVAAEIAPLGGGTVRAAPARDAADIAGIVVLATLYDVSTRVAAELSELLDGKIVVDISNPFNGTFNGLTTPEGSSAGEEIARRVPGARVVKAFNTTFAPVLFAGTLDETPIDVLLASDDDGAKDRVARIVKSGRLRPIDAGALANSRTLERITLLLVELQGRYELDFQATLRFLPGRVEHTTFDPSLDAAAATG</sequence>
<evidence type="ECO:0000256" key="1">
    <source>
        <dbReference type="ARBA" id="ARBA00023002"/>
    </source>
</evidence>
<accession>A0ABS4VMG1</accession>
<evidence type="ECO:0000313" key="3">
    <source>
        <dbReference type="EMBL" id="MBP2365114.1"/>
    </source>
</evidence>
<dbReference type="Proteomes" id="UP001519295">
    <property type="component" value="Unassembled WGS sequence"/>
</dbReference>
<keyword evidence="4" id="KW-1185">Reference proteome</keyword>